<reference evidence="1 2" key="1">
    <citation type="submission" date="2016-09" db="EMBL/GenBank/DDBJ databases">
        <title>Chromobacterium muskegensis sp. nov., an insecticidal bacterium isolated from Sphagnum bogs.</title>
        <authorList>
            <person name="Sparks M.E."/>
            <person name="Blackburn M.B."/>
            <person name="Gundersen-Rindal D.E."/>
            <person name="Mitchell A."/>
            <person name="Farrar R."/>
            <person name="Kuhar D."/>
        </authorList>
    </citation>
    <scope>NUCLEOTIDE SEQUENCE [LARGE SCALE GENOMIC DNA]</scope>
    <source>
        <strain evidence="1 2">14B-1</strain>
    </source>
</reference>
<evidence type="ECO:0000313" key="2">
    <source>
        <dbReference type="Proteomes" id="UP000180280"/>
    </source>
</evidence>
<dbReference type="RefSeq" id="WP_071113896.1">
    <property type="nucleotide sequence ID" value="NZ_MKCT01000046.1"/>
</dbReference>
<dbReference type="Proteomes" id="UP000180280">
    <property type="component" value="Unassembled WGS sequence"/>
</dbReference>
<accession>A0ABX3CAE5</accession>
<comment type="caution">
    <text evidence="1">The sequence shown here is derived from an EMBL/GenBank/DDBJ whole genome shotgun (WGS) entry which is preliminary data.</text>
</comment>
<gene>
    <name evidence="1" type="ORF">BI344_19280</name>
</gene>
<protein>
    <submittedName>
        <fullName evidence="1">Uncharacterized protein</fullName>
    </submittedName>
</protein>
<sequence>MANPLTLLMPIRQDADLASLADAIRESQPRLRRALASLGTIHYARLLLLDRAAPNLQPGPTPSQNHVLAIIGEYDGSFDACIAGLAGEAGPIFDTLLQFVEDGAGLIPAANHVAPLAAFVSRNNASQHAPNQDQYQAYAATAQEIMAALP</sequence>
<organism evidence="1 2">
    <name type="scientific">Chromobacterium sphagni</name>
    <dbReference type="NCBI Taxonomy" id="1903179"/>
    <lineage>
        <taxon>Bacteria</taxon>
        <taxon>Pseudomonadati</taxon>
        <taxon>Pseudomonadota</taxon>
        <taxon>Betaproteobacteria</taxon>
        <taxon>Neisseriales</taxon>
        <taxon>Chromobacteriaceae</taxon>
        <taxon>Chromobacterium</taxon>
    </lineage>
</organism>
<name>A0ABX3CAE5_9NEIS</name>
<evidence type="ECO:0000313" key="1">
    <source>
        <dbReference type="EMBL" id="OHX19122.1"/>
    </source>
</evidence>
<proteinExistence type="predicted"/>
<dbReference type="EMBL" id="MKCT01000046">
    <property type="protein sequence ID" value="OHX19122.1"/>
    <property type="molecule type" value="Genomic_DNA"/>
</dbReference>
<keyword evidence="2" id="KW-1185">Reference proteome</keyword>